<dbReference type="RefSeq" id="WP_004838585.1">
    <property type="nucleotide sequence ID" value="NZ_GG700527.1"/>
</dbReference>
<keyword evidence="2" id="KW-1185">Reference proteome</keyword>
<protein>
    <submittedName>
        <fullName evidence="1">Uncharacterized protein</fullName>
    </submittedName>
</protein>
<evidence type="ECO:0000313" key="2">
    <source>
        <dbReference type="Proteomes" id="UP000003821"/>
    </source>
</evidence>
<organism evidence="1 2">
    <name type="scientific">Anaerococcus vaginalis ATCC 51170</name>
    <dbReference type="NCBI Taxonomy" id="655811"/>
    <lineage>
        <taxon>Bacteria</taxon>
        <taxon>Bacillati</taxon>
        <taxon>Bacillota</taxon>
        <taxon>Tissierellia</taxon>
        <taxon>Tissierellales</taxon>
        <taxon>Peptoniphilaceae</taxon>
        <taxon>Anaerococcus</taxon>
    </lineage>
</organism>
<dbReference type="EMBL" id="ACXU01000006">
    <property type="protein sequence ID" value="EEU13038.1"/>
    <property type="molecule type" value="Genomic_DNA"/>
</dbReference>
<gene>
    <name evidence="1" type="ORF">HMPREF0078_0561</name>
</gene>
<dbReference type="Proteomes" id="UP000003821">
    <property type="component" value="Unassembled WGS sequence"/>
</dbReference>
<reference evidence="1 2" key="1">
    <citation type="submission" date="2009-08" db="EMBL/GenBank/DDBJ databases">
        <authorList>
            <person name="Muzny D."/>
            <person name="Qin X."/>
            <person name="Deng J."/>
            <person name="Jiang H."/>
            <person name="Liu Y."/>
            <person name="Qu J."/>
            <person name="Song X.-Z."/>
            <person name="Zhang L."/>
            <person name="Thornton R."/>
            <person name="Coyle M."/>
            <person name="Francisco L."/>
            <person name="Jackson L."/>
            <person name="Javaid M."/>
            <person name="Korchina V."/>
            <person name="Kovar C."/>
            <person name="Mata R."/>
            <person name="Mathew T."/>
            <person name="Ngo R."/>
            <person name="Nguyen L."/>
            <person name="Nguyen N."/>
            <person name="Okwuonu G."/>
            <person name="Ongeri F."/>
            <person name="Pham C."/>
            <person name="Simmons D."/>
            <person name="Wilczek-Boney K."/>
            <person name="Hale W."/>
            <person name="Jakkamsetti A."/>
            <person name="Pham P."/>
            <person name="Ruth R."/>
            <person name="San Lucas F."/>
            <person name="Warren J."/>
            <person name="Zhang J."/>
            <person name="Zhao Z."/>
            <person name="Zhou C."/>
            <person name="Zhu D."/>
            <person name="Lee S."/>
            <person name="Bess C."/>
            <person name="Blankenburg K."/>
            <person name="Forbes L."/>
            <person name="Fu Q."/>
            <person name="Gubbala S."/>
            <person name="Hirani K."/>
            <person name="Jayaseelan J.C."/>
            <person name="Lara F."/>
            <person name="Munidasa M."/>
            <person name="Palculict T."/>
            <person name="Patil S."/>
            <person name="Pu L.-L."/>
            <person name="Saada N."/>
            <person name="Tang L."/>
            <person name="Weissenberger G."/>
            <person name="Zhu Y."/>
            <person name="Hemphill L."/>
            <person name="Shang Y."/>
            <person name="Youmans B."/>
            <person name="Ayvaz T."/>
            <person name="Ross M."/>
            <person name="Santibanez J."/>
            <person name="Aqrawi P."/>
            <person name="Gross S."/>
            <person name="Joshi V."/>
            <person name="Fowler G."/>
            <person name="Nazareth L."/>
            <person name="Reid J."/>
            <person name="Worley K."/>
            <person name="Petrosino J."/>
            <person name="Highlander S."/>
            <person name="Gibbs R."/>
            <person name="Gibbs R."/>
        </authorList>
    </citation>
    <scope>NUCLEOTIDE SEQUENCE [LARGE SCALE GENOMIC DNA]</scope>
    <source>
        <strain evidence="1 2">ATCC 51170</strain>
    </source>
</reference>
<name>C7HTG0_9FIRM</name>
<evidence type="ECO:0000313" key="1">
    <source>
        <dbReference type="EMBL" id="EEU13038.1"/>
    </source>
</evidence>
<sequence length="40" mass="4509">MAKEREELIQANTHFQVLSTALNAGISKSIKLKEIIKKNI</sequence>
<dbReference type="HOGENOM" id="CLU_3284017_0_0_9"/>
<accession>C7HTG0</accession>
<dbReference type="AlphaFoldDB" id="C7HTG0"/>
<proteinExistence type="predicted"/>
<comment type="caution">
    <text evidence="1">The sequence shown here is derived from an EMBL/GenBank/DDBJ whole genome shotgun (WGS) entry which is preliminary data.</text>
</comment>